<feature type="non-terminal residue" evidence="2">
    <location>
        <position position="1"/>
    </location>
</feature>
<sequence length="172" mass="18446">NLNLHEQGRGNRGGTAHVLATAYPHTIMGIHDFTLVGGTQSIVVATKDGELYEAVYVDGSTNKISDETLSTSNYYDFEVFEDELYIVDGNTTPRIWTGGSGDTTEITGASDWGAAEGPQWIVKHGRGASERLWAGGCEDTPGTVYISPDGGLNYESDEPSCAVQSDQYSDCP</sequence>
<organism evidence="2">
    <name type="scientific">marine sediment metagenome</name>
    <dbReference type="NCBI Taxonomy" id="412755"/>
    <lineage>
        <taxon>unclassified sequences</taxon>
        <taxon>metagenomes</taxon>
        <taxon>ecological metagenomes</taxon>
    </lineage>
</organism>
<comment type="caution">
    <text evidence="2">The sequence shown here is derived from an EMBL/GenBank/DDBJ whole genome shotgun (WGS) entry which is preliminary data.</text>
</comment>
<protein>
    <submittedName>
        <fullName evidence="2">Uncharacterized protein</fullName>
    </submittedName>
</protein>
<feature type="compositionally biased region" description="Polar residues" evidence="1">
    <location>
        <begin position="162"/>
        <end position="172"/>
    </location>
</feature>
<evidence type="ECO:0000313" key="2">
    <source>
        <dbReference type="EMBL" id="GAG75003.1"/>
    </source>
</evidence>
<reference evidence="2" key="1">
    <citation type="journal article" date="2014" name="Front. Microbiol.">
        <title>High frequency of phylogenetically diverse reductive dehalogenase-homologous genes in deep subseafloor sedimentary metagenomes.</title>
        <authorList>
            <person name="Kawai M."/>
            <person name="Futagami T."/>
            <person name="Toyoda A."/>
            <person name="Takaki Y."/>
            <person name="Nishi S."/>
            <person name="Hori S."/>
            <person name="Arai W."/>
            <person name="Tsubouchi T."/>
            <person name="Morono Y."/>
            <person name="Uchiyama I."/>
            <person name="Ito T."/>
            <person name="Fujiyama A."/>
            <person name="Inagaki F."/>
            <person name="Takami H."/>
        </authorList>
    </citation>
    <scope>NUCLEOTIDE SEQUENCE</scope>
    <source>
        <strain evidence="2">Expedition CK06-06</strain>
    </source>
</reference>
<gene>
    <name evidence="2" type="ORF">S01H4_30542</name>
</gene>
<name>X1ART5_9ZZZZ</name>
<accession>X1ART5</accession>
<proteinExistence type="predicted"/>
<feature type="region of interest" description="Disordered" evidence="1">
    <location>
        <begin position="149"/>
        <end position="172"/>
    </location>
</feature>
<evidence type="ECO:0000256" key="1">
    <source>
        <dbReference type="SAM" id="MobiDB-lite"/>
    </source>
</evidence>
<dbReference type="EMBL" id="BART01015777">
    <property type="protein sequence ID" value="GAG75003.1"/>
    <property type="molecule type" value="Genomic_DNA"/>
</dbReference>
<dbReference type="AlphaFoldDB" id="X1ART5"/>